<dbReference type="AlphaFoldDB" id="A0A2C9LW05"/>
<dbReference type="SUPFAM" id="SSF56801">
    <property type="entry name" value="Acetyl-CoA synthetase-like"/>
    <property type="match status" value="1"/>
</dbReference>
<keyword evidence="2" id="KW-0436">Ligase</keyword>
<sequence>MASIVDSEGIVNMTQLTQSLNRTLPTYARPLFIRFIQEADTTGTFKLKKNKLRDEGFNINLFHDKVFYLDSKSQQYQTLTPEVYSDIVLGKIRI</sequence>
<dbReference type="Proteomes" id="UP000076420">
    <property type="component" value="Unassembled WGS sequence"/>
</dbReference>
<dbReference type="STRING" id="6526.A0A2C9LW05"/>
<gene>
    <name evidence="5" type="primary">106056775</name>
</gene>
<proteinExistence type="inferred from homology"/>
<keyword evidence="4" id="KW-0067">ATP-binding</keyword>
<dbReference type="GO" id="GO:0004467">
    <property type="term" value="F:long-chain fatty acid-CoA ligase activity"/>
    <property type="evidence" value="ECO:0007669"/>
    <property type="project" value="TreeGrafter"/>
</dbReference>
<keyword evidence="3" id="KW-0547">Nucleotide-binding</keyword>
<organism evidence="5 6">
    <name type="scientific">Biomphalaria glabrata</name>
    <name type="common">Bloodfluke planorb</name>
    <name type="synonym">Freshwater snail</name>
    <dbReference type="NCBI Taxonomy" id="6526"/>
    <lineage>
        <taxon>Eukaryota</taxon>
        <taxon>Metazoa</taxon>
        <taxon>Spiralia</taxon>
        <taxon>Lophotrochozoa</taxon>
        <taxon>Mollusca</taxon>
        <taxon>Gastropoda</taxon>
        <taxon>Heterobranchia</taxon>
        <taxon>Euthyneura</taxon>
        <taxon>Panpulmonata</taxon>
        <taxon>Hygrophila</taxon>
        <taxon>Lymnaeoidea</taxon>
        <taxon>Planorbidae</taxon>
        <taxon>Biomphalaria</taxon>
    </lineage>
</organism>
<dbReference type="GO" id="GO:0005324">
    <property type="term" value="F:long-chain fatty acid transmembrane transporter activity"/>
    <property type="evidence" value="ECO:0007669"/>
    <property type="project" value="TreeGrafter"/>
</dbReference>
<dbReference type="GO" id="GO:0005789">
    <property type="term" value="C:endoplasmic reticulum membrane"/>
    <property type="evidence" value="ECO:0007669"/>
    <property type="project" value="TreeGrafter"/>
</dbReference>
<evidence type="ECO:0000256" key="4">
    <source>
        <dbReference type="ARBA" id="ARBA00022840"/>
    </source>
</evidence>
<evidence type="ECO:0000256" key="2">
    <source>
        <dbReference type="ARBA" id="ARBA00022598"/>
    </source>
</evidence>
<evidence type="ECO:0000313" key="6">
    <source>
        <dbReference type="Proteomes" id="UP000076420"/>
    </source>
</evidence>
<evidence type="ECO:0000256" key="1">
    <source>
        <dbReference type="ARBA" id="ARBA00006432"/>
    </source>
</evidence>
<comment type="similarity">
    <text evidence="1">Belongs to the ATP-dependent AMP-binding enzyme family.</text>
</comment>
<dbReference type="VEuPathDB" id="VectorBase:BGLAX_040254"/>
<evidence type="ECO:0000313" key="5">
    <source>
        <dbReference type="EnsemblMetazoa" id="BGLB035661-PA"/>
    </source>
</evidence>
<evidence type="ECO:0008006" key="7">
    <source>
        <dbReference type="Google" id="ProtNLM"/>
    </source>
</evidence>
<accession>A0A2C9LW05</accession>
<dbReference type="KEGG" id="bgt:106056775"/>
<protein>
    <recommendedName>
        <fullName evidence="7">AMP-binding enzyme C-terminal domain-containing protein</fullName>
    </recommendedName>
</protein>
<dbReference type="GO" id="GO:0005886">
    <property type="term" value="C:plasma membrane"/>
    <property type="evidence" value="ECO:0007669"/>
    <property type="project" value="TreeGrafter"/>
</dbReference>
<name>A0A2C9LW05_BIOGL</name>
<dbReference type="GO" id="GO:0005524">
    <property type="term" value="F:ATP binding"/>
    <property type="evidence" value="ECO:0007669"/>
    <property type="project" value="UniProtKB-KW"/>
</dbReference>
<dbReference type="EnsemblMetazoa" id="BGLB035661-RA">
    <property type="protein sequence ID" value="BGLB035661-PA"/>
    <property type="gene ID" value="BGLB035661"/>
</dbReference>
<dbReference type="GO" id="GO:0044539">
    <property type="term" value="P:long-chain fatty acid import into cell"/>
    <property type="evidence" value="ECO:0007669"/>
    <property type="project" value="TreeGrafter"/>
</dbReference>
<dbReference type="PANTHER" id="PTHR43107">
    <property type="entry name" value="LONG-CHAIN FATTY ACID TRANSPORT PROTEIN"/>
    <property type="match status" value="1"/>
</dbReference>
<dbReference type="VEuPathDB" id="VectorBase:BGLB035661"/>
<dbReference type="PANTHER" id="PTHR43107:SF15">
    <property type="entry name" value="FATTY ACID TRANSPORT PROTEIN 3, ISOFORM A"/>
    <property type="match status" value="1"/>
</dbReference>
<evidence type="ECO:0000256" key="3">
    <source>
        <dbReference type="ARBA" id="ARBA00022741"/>
    </source>
</evidence>
<reference evidence="5" key="1">
    <citation type="submission" date="2020-05" db="UniProtKB">
        <authorList>
            <consortium name="EnsemblMetazoa"/>
        </authorList>
    </citation>
    <scope>IDENTIFICATION</scope>
    <source>
        <strain evidence="5">BB02</strain>
    </source>
</reference>